<feature type="signal peptide" evidence="2">
    <location>
        <begin position="1"/>
        <end position="22"/>
    </location>
</feature>
<protein>
    <recommendedName>
        <fullName evidence="5">WxL domain-containing protein</fullName>
    </recommendedName>
</protein>
<keyword evidence="2" id="KW-0732">Signal</keyword>
<feature type="region of interest" description="Disordered" evidence="1">
    <location>
        <begin position="106"/>
        <end position="125"/>
    </location>
</feature>
<keyword evidence="4" id="KW-1185">Reference proteome</keyword>
<reference evidence="3 4" key="1">
    <citation type="submission" date="2021-07" db="EMBL/GenBank/DDBJ databases">
        <title>Mesonia aestuariivivens sp. nov., isolated from a tidal flat.</title>
        <authorList>
            <person name="Kim Y.-O."/>
            <person name="Yoon J.-H."/>
        </authorList>
    </citation>
    <scope>NUCLEOTIDE SEQUENCE [LARGE SCALE GENOMIC DNA]</scope>
    <source>
        <strain evidence="3 4">JHPTF-M18</strain>
    </source>
</reference>
<sequence>MKKLVNVLSVVAVMLSFGTTFAQEETVLTVNVAKSYSIEVNQAAVAIDMNLPSHFTDGNDSGDQTNHLEVIASSAYKVTAQASSAVFNAPSGASSGLNVSNVQLTLTDNGDQSGNQSTLSTLSGQASGLPLSNNAQDVVSANGGDLDRGFNVNYAIPAENASNFLNLTEGAYTTTITYSIIPQ</sequence>
<feature type="chain" id="PRO_5046032800" description="WxL domain-containing protein" evidence="2">
    <location>
        <begin position="23"/>
        <end position="183"/>
    </location>
</feature>
<proteinExistence type="predicted"/>
<evidence type="ECO:0008006" key="5">
    <source>
        <dbReference type="Google" id="ProtNLM"/>
    </source>
</evidence>
<evidence type="ECO:0000313" key="4">
    <source>
        <dbReference type="Proteomes" id="UP000719267"/>
    </source>
</evidence>
<gene>
    <name evidence="3" type="ORF">KW502_08485</name>
</gene>
<comment type="caution">
    <text evidence="3">The sequence shown here is derived from an EMBL/GenBank/DDBJ whole genome shotgun (WGS) entry which is preliminary data.</text>
</comment>
<evidence type="ECO:0000256" key="2">
    <source>
        <dbReference type="SAM" id="SignalP"/>
    </source>
</evidence>
<name>A0ABS6W1V9_9FLAO</name>
<evidence type="ECO:0000313" key="3">
    <source>
        <dbReference type="EMBL" id="MBW2961835.1"/>
    </source>
</evidence>
<dbReference type="Proteomes" id="UP000719267">
    <property type="component" value="Unassembled WGS sequence"/>
</dbReference>
<dbReference type="RefSeq" id="WP_219040121.1">
    <property type="nucleotide sequence ID" value="NZ_JAHWDF010000007.1"/>
</dbReference>
<accession>A0ABS6W1V9</accession>
<dbReference type="EMBL" id="JAHWDF010000007">
    <property type="protein sequence ID" value="MBW2961835.1"/>
    <property type="molecule type" value="Genomic_DNA"/>
</dbReference>
<evidence type="ECO:0000256" key="1">
    <source>
        <dbReference type="SAM" id="MobiDB-lite"/>
    </source>
</evidence>
<organism evidence="3 4">
    <name type="scientific">Mesonia aestuariivivens</name>
    <dbReference type="NCBI Taxonomy" id="2796128"/>
    <lineage>
        <taxon>Bacteria</taxon>
        <taxon>Pseudomonadati</taxon>
        <taxon>Bacteroidota</taxon>
        <taxon>Flavobacteriia</taxon>
        <taxon>Flavobacteriales</taxon>
        <taxon>Flavobacteriaceae</taxon>
        <taxon>Mesonia</taxon>
    </lineage>
</organism>